<evidence type="ECO:0000256" key="4">
    <source>
        <dbReference type="ARBA" id="ARBA00022692"/>
    </source>
</evidence>
<accession>A0A410FZ98</accession>
<feature type="transmembrane region" description="Helical" evidence="7">
    <location>
        <begin position="289"/>
        <end position="310"/>
    </location>
</feature>
<dbReference type="KEGG" id="aev:EI546_00295"/>
<dbReference type="RefSeq" id="WP_128248667.1">
    <property type="nucleotide sequence ID" value="NZ_CP034951.1"/>
</dbReference>
<dbReference type="InterPro" id="IPR049278">
    <property type="entry name" value="MS_channel_C"/>
</dbReference>
<dbReference type="PANTHER" id="PTHR30221:SF18">
    <property type="entry name" value="SLL0590 PROTEIN"/>
    <property type="match status" value="1"/>
</dbReference>
<dbReference type="SUPFAM" id="SSF50182">
    <property type="entry name" value="Sm-like ribonucleoproteins"/>
    <property type="match status" value="1"/>
</dbReference>
<feature type="signal peptide" evidence="8">
    <location>
        <begin position="1"/>
        <end position="22"/>
    </location>
</feature>
<gene>
    <name evidence="11" type="ORF">EI546_00295</name>
</gene>
<keyword evidence="6 7" id="KW-0472">Membrane</keyword>
<evidence type="ECO:0000256" key="3">
    <source>
        <dbReference type="ARBA" id="ARBA00022475"/>
    </source>
</evidence>
<comment type="similarity">
    <text evidence="2">Belongs to the MscS (TC 1.A.23) family.</text>
</comment>
<dbReference type="InterPro" id="IPR010920">
    <property type="entry name" value="LSM_dom_sf"/>
</dbReference>
<evidence type="ECO:0000256" key="7">
    <source>
        <dbReference type="SAM" id="Phobius"/>
    </source>
</evidence>
<proteinExistence type="inferred from homology"/>
<protein>
    <submittedName>
        <fullName evidence="11">Mechanosensitive ion channel family protein</fullName>
    </submittedName>
</protein>
<feature type="transmembrane region" description="Helical" evidence="7">
    <location>
        <begin position="330"/>
        <end position="353"/>
    </location>
</feature>
<reference evidence="11 12" key="1">
    <citation type="submission" date="2019-01" db="EMBL/GenBank/DDBJ databases">
        <title>Complete genome sequencing of Aequorivita sp. H23M31.</title>
        <authorList>
            <person name="Bae J.-W."/>
        </authorList>
    </citation>
    <scope>NUCLEOTIDE SEQUENCE [LARGE SCALE GENOMIC DNA]</scope>
    <source>
        <strain evidence="11 12">H23M31</strain>
    </source>
</reference>
<dbReference type="InterPro" id="IPR045275">
    <property type="entry name" value="MscS_archaea/bacteria_type"/>
</dbReference>
<dbReference type="InterPro" id="IPR023408">
    <property type="entry name" value="MscS_beta-dom_sf"/>
</dbReference>
<feature type="transmembrane region" description="Helical" evidence="7">
    <location>
        <begin position="384"/>
        <end position="401"/>
    </location>
</feature>
<keyword evidence="3" id="KW-1003">Cell membrane</keyword>
<organism evidence="11 12">
    <name type="scientific">Aequorivita ciconiae</name>
    <dbReference type="NCBI Taxonomy" id="2494375"/>
    <lineage>
        <taxon>Bacteria</taxon>
        <taxon>Pseudomonadati</taxon>
        <taxon>Bacteroidota</taxon>
        <taxon>Flavobacteriia</taxon>
        <taxon>Flavobacteriales</taxon>
        <taxon>Flavobacteriaceae</taxon>
        <taxon>Aequorivita</taxon>
    </lineage>
</organism>
<dbReference type="EMBL" id="CP034951">
    <property type="protein sequence ID" value="QAA80266.1"/>
    <property type="molecule type" value="Genomic_DNA"/>
</dbReference>
<feature type="domain" description="Mechanosensitive ion channel MscS C-terminal" evidence="10">
    <location>
        <begin position="505"/>
        <end position="585"/>
    </location>
</feature>
<evidence type="ECO:0000256" key="8">
    <source>
        <dbReference type="SAM" id="SignalP"/>
    </source>
</evidence>
<dbReference type="Gene3D" id="2.30.30.60">
    <property type="match status" value="1"/>
</dbReference>
<feature type="transmembrane region" description="Helical" evidence="7">
    <location>
        <begin position="413"/>
        <end position="440"/>
    </location>
</feature>
<evidence type="ECO:0000259" key="9">
    <source>
        <dbReference type="Pfam" id="PF00924"/>
    </source>
</evidence>
<sequence length="615" mass="69997">MIRSKIIITFLALFFCGGVVFSQDDTTTVKKDSVNIALLESYNKRLLEIENQRLADSVQKSNLEEQLRALKTTDNLKKEELQAQLEAINAKEKNRLLGKKARIDSLKKTTKGFPVIGFFNDTLFTLYSKLGSFSPKDRAQAINKKLENLGNAPKFDDTSLKIENAETTYDIVWSETIIMSITETDAIWNNTSKEELAQEYKSILTAEVIRYKEETNYFNIAKKIGLALLVLLIIIALIKYISKFFDYTAVKIQSQKDKKIKGVQIKNYTLFDADRQINVLLVINKVLKWLIILLAIYIALPILFGIFPWTEHFASTLFGYILNPLKNILLSFWNYLPDLVTIIVIIIVFRYILRGIRFLKDEVAQGNLVLTGFYRDWAEPTYQIVRILLIAFMIVVIWPYLPGSDSPIFKGVSVFLGFLFTFGSAGSLSNVIAGLILTYMRLFTIGDRVKIGDVSGDVIEKSALVTRVRTAQNEIISIPNSTVMSSHTVNYSIDAPEKGLIIHSTVTIGYDVPWRKVHEALIEAALRTEFVLKEPAPFVLQTGLEDFYVAYEINAYIREANRQGGIYSHLHENIQDVFNERGIEIMSPHYRAGRDGSTTTIPEVYWPKKPKTKRD</sequence>
<dbReference type="InterPro" id="IPR006685">
    <property type="entry name" value="MscS_channel_2nd"/>
</dbReference>
<evidence type="ECO:0000256" key="1">
    <source>
        <dbReference type="ARBA" id="ARBA00004651"/>
    </source>
</evidence>
<dbReference type="Gene3D" id="3.30.70.100">
    <property type="match status" value="1"/>
</dbReference>
<dbReference type="OrthoDB" id="9809206at2"/>
<evidence type="ECO:0000256" key="2">
    <source>
        <dbReference type="ARBA" id="ARBA00008017"/>
    </source>
</evidence>
<evidence type="ECO:0000313" key="12">
    <source>
        <dbReference type="Proteomes" id="UP000285517"/>
    </source>
</evidence>
<dbReference type="SUPFAM" id="SSF82689">
    <property type="entry name" value="Mechanosensitive channel protein MscS (YggB), C-terminal domain"/>
    <property type="match status" value="1"/>
</dbReference>
<evidence type="ECO:0000256" key="6">
    <source>
        <dbReference type="ARBA" id="ARBA00023136"/>
    </source>
</evidence>
<dbReference type="GO" id="GO:0008381">
    <property type="term" value="F:mechanosensitive monoatomic ion channel activity"/>
    <property type="evidence" value="ECO:0007669"/>
    <property type="project" value="InterPro"/>
</dbReference>
<feature type="domain" description="Mechanosensitive ion channel MscS" evidence="9">
    <location>
        <begin position="427"/>
        <end position="492"/>
    </location>
</feature>
<keyword evidence="5 7" id="KW-1133">Transmembrane helix</keyword>
<dbReference type="Proteomes" id="UP000285517">
    <property type="component" value="Chromosome"/>
</dbReference>
<feature type="chain" id="PRO_5019128397" evidence="8">
    <location>
        <begin position="23"/>
        <end position="615"/>
    </location>
</feature>
<evidence type="ECO:0000256" key="5">
    <source>
        <dbReference type="ARBA" id="ARBA00022989"/>
    </source>
</evidence>
<evidence type="ECO:0000313" key="11">
    <source>
        <dbReference type="EMBL" id="QAA80266.1"/>
    </source>
</evidence>
<dbReference type="AlphaFoldDB" id="A0A410FZ98"/>
<dbReference type="Pfam" id="PF00924">
    <property type="entry name" value="MS_channel_2nd"/>
    <property type="match status" value="1"/>
</dbReference>
<dbReference type="GO" id="GO:0005886">
    <property type="term" value="C:plasma membrane"/>
    <property type="evidence" value="ECO:0007669"/>
    <property type="project" value="UniProtKB-SubCell"/>
</dbReference>
<name>A0A410FZ98_9FLAO</name>
<keyword evidence="12" id="KW-1185">Reference proteome</keyword>
<comment type="subcellular location">
    <subcellularLocation>
        <location evidence="1">Cell membrane</location>
        <topology evidence="1">Multi-pass membrane protein</topology>
    </subcellularLocation>
</comment>
<dbReference type="InterPro" id="IPR011066">
    <property type="entry name" value="MscS_channel_C_sf"/>
</dbReference>
<feature type="transmembrane region" description="Helical" evidence="7">
    <location>
        <begin position="224"/>
        <end position="241"/>
    </location>
</feature>
<keyword evidence="4 7" id="KW-0812">Transmembrane</keyword>
<evidence type="ECO:0000259" key="10">
    <source>
        <dbReference type="Pfam" id="PF21082"/>
    </source>
</evidence>
<dbReference type="PANTHER" id="PTHR30221">
    <property type="entry name" value="SMALL-CONDUCTANCE MECHANOSENSITIVE CHANNEL"/>
    <property type="match status" value="1"/>
</dbReference>
<dbReference type="Pfam" id="PF21082">
    <property type="entry name" value="MS_channel_3rd"/>
    <property type="match status" value="1"/>
</dbReference>
<keyword evidence="8" id="KW-0732">Signal</keyword>